<dbReference type="EMBL" id="KN848073">
    <property type="protein sequence ID" value="KIX97797.1"/>
    <property type="molecule type" value="Genomic_DNA"/>
</dbReference>
<gene>
    <name evidence="4" type="ORF">Z520_06575</name>
</gene>
<evidence type="ECO:0000313" key="4">
    <source>
        <dbReference type="EMBL" id="KIX97797.1"/>
    </source>
</evidence>
<dbReference type="VEuPathDB" id="FungiDB:Z520_06575"/>
<accession>A0A0D2JW94</accession>
<evidence type="ECO:0000256" key="1">
    <source>
        <dbReference type="ARBA" id="ARBA00004123"/>
    </source>
</evidence>
<proteinExistence type="predicted"/>
<protein>
    <submittedName>
        <fullName evidence="4">Uncharacterized protein</fullName>
    </submittedName>
</protein>
<feature type="compositionally biased region" description="Basic and acidic residues" evidence="3">
    <location>
        <begin position="36"/>
        <end position="46"/>
    </location>
</feature>
<name>A0A0D2JW94_9EURO</name>
<sequence>MSAPLGTGVDIEQSRQGGHMENQTFAGVVSLSSPRPEQEQPSRLTHDTAAPEWQRGSDEIIQSLSSQIHSRSHTMSASLMPLVGAASMSPHSLLLLQHYLEETSTFLVAKPARFNPYVTLVVPLAYSDGLLMHAVLALSGTQLSFKKAQDYHIHLVTRRHYSEALRTLGILVADQSACEDLDRALRIALVSLILCYVEAISGESGGGGIFPHLRACREMILTLLQQEHETFPNEDTRLIKGFVVEVYSFLVFSNSIVPCGSGDAARTVPYDSFLDSLQFLQEYQTFGVLVGCAPALFELIPPVTRLAMDRLREEEEDIQDAAAALCDKPDQQSRYDELVKILEQWRPPPVASEMAEWTLEHTWIGEIYRQALLIFVRAAVCGSVVDNPKVIAAIQRHIDVVMPLLLPVADSPFGTLLLWPVMVIGSCLVAESQRQFFLNRLYNETKVVVAQVIEAGRLLELVWNDDDKRAYGPFGLHLVMKKHKINFGVS</sequence>
<dbReference type="PANTHER" id="PTHR37534:SF46">
    <property type="entry name" value="ZN(II)2CYS6 TRANSCRIPTION FACTOR (EUROFUNG)"/>
    <property type="match status" value="1"/>
</dbReference>
<evidence type="ECO:0000256" key="3">
    <source>
        <dbReference type="SAM" id="MobiDB-lite"/>
    </source>
</evidence>
<dbReference type="PANTHER" id="PTHR37534">
    <property type="entry name" value="TRANSCRIPTIONAL ACTIVATOR PROTEIN UGA3"/>
    <property type="match status" value="1"/>
</dbReference>
<keyword evidence="5" id="KW-1185">Reference proteome</keyword>
<evidence type="ECO:0000256" key="2">
    <source>
        <dbReference type="ARBA" id="ARBA00023242"/>
    </source>
</evidence>
<dbReference type="OrthoDB" id="5419315at2759"/>
<dbReference type="InterPro" id="IPR021858">
    <property type="entry name" value="Fun_TF"/>
</dbReference>
<feature type="region of interest" description="Disordered" evidence="3">
    <location>
        <begin position="30"/>
        <end position="52"/>
    </location>
</feature>
<dbReference type="GO" id="GO:0005634">
    <property type="term" value="C:nucleus"/>
    <property type="evidence" value="ECO:0007669"/>
    <property type="project" value="UniProtKB-SubCell"/>
</dbReference>
<dbReference type="Pfam" id="PF11951">
    <property type="entry name" value="Fungal_trans_2"/>
    <property type="match status" value="1"/>
</dbReference>
<dbReference type="RefSeq" id="XP_016631920.1">
    <property type="nucleotide sequence ID" value="XM_016777075.1"/>
</dbReference>
<dbReference type="GeneID" id="27712321"/>
<reference evidence="4 5" key="1">
    <citation type="submission" date="2015-01" db="EMBL/GenBank/DDBJ databases">
        <title>The Genome Sequence of Fonsecaea multimorphosa CBS 102226.</title>
        <authorList>
            <consortium name="The Broad Institute Genomics Platform"/>
            <person name="Cuomo C."/>
            <person name="de Hoog S."/>
            <person name="Gorbushina A."/>
            <person name="Stielow B."/>
            <person name="Teixiera M."/>
            <person name="Abouelleil A."/>
            <person name="Chapman S.B."/>
            <person name="Priest M."/>
            <person name="Young S.K."/>
            <person name="Wortman J."/>
            <person name="Nusbaum C."/>
            <person name="Birren B."/>
        </authorList>
    </citation>
    <scope>NUCLEOTIDE SEQUENCE [LARGE SCALE GENOMIC DNA]</scope>
    <source>
        <strain evidence="4 5">CBS 102226</strain>
    </source>
</reference>
<dbReference type="STRING" id="1442371.A0A0D2JW94"/>
<evidence type="ECO:0000313" key="5">
    <source>
        <dbReference type="Proteomes" id="UP000053411"/>
    </source>
</evidence>
<comment type="subcellular location">
    <subcellularLocation>
        <location evidence="1">Nucleus</location>
    </subcellularLocation>
</comment>
<dbReference type="AlphaFoldDB" id="A0A0D2JW94"/>
<dbReference type="Proteomes" id="UP000053411">
    <property type="component" value="Unassembled WGS sequence"/>
</dbReference>
<organism evidence="4 5">
    <name type="scientific">Fonsecaea multimorphosa CBS 102226</name>
    <dbReference type="NCBI Taxonomy" id="1442371"/>
    <lineage>
        <taxon>Eukaryota</taxon>
        <taxon>Fungi</taxon>
        <taxon>Dikarya</taxon>
        <taxon>Ascomycota</taxon>
        <taxon>Pezizomycotina</taxon>
        <taxon>Eurotiomycetes</taxon>
        <taxon>Chaetothyriomycetidae</taxon>
        <taxon>Chaetothyriales</taxon>
        <taxon>Herpotrichiellaceae</taxon>
        <taxon>Fonsecaea</taxon>
    </lineage>
</organism>
<keyword evidence="2" id="KW-0539">Nucleus</keyword>